<comment type="similarity">
    <text evidence="2">Belongs to the binding-protein-dependent transport system permease family. FecCD subfamily.</text>
</comment>
<dbReference type="InterPro" id="IPR037294">
    <property type="entry name" value="ABC_BtuC-like"/>
</dbReference>
<feature type="transmembrane region" description="Helical" evidence="9">
    <location>
        <begin position="671"/>
        <end position="689"/>
    </location>
</feature>
<evidence type="ECO:0000256" key="8">
    <source>
        <dbReference type="SAM" id="MobiDB-lite"/>
    </source>
</evidence>
<evidence type="ECO:0000313" key="11">
    <source>
        <dbReference type="Proteomes" id="UP001589693"/>
    </source>
</evidence>
<protein>
    <submittedName>
        <fullName evidence="10">Iron ABC transporter permease</fullName>
    </submittedName>
</protein>
<feature type="region of interest" description="Disordered" evidence="8">
    <location>
        <begin position="1"/>
        <end position="29"/>
    </location>
</feature>
<feature type="transmembrane region" description="Helical" evidence="9">
    <location>
        <begin position="589"/>
        <end position="612"/>
    </location>
</feature>
<evidence type="ECO:0000256" key="2">
    <source>
        <dbReference type="ARBA" id="ARBA00007935"/>
    </source>
</evidence>
<feature type="transmembrane region" description="Helical" evidence="9">
    <location>
        <begin position="516"/>
        <end position="537"/>
    </location>
</feature>
<feature type="transmembrane region" description="Helical" evidence="9">
    <location>
        <begin position="335"/>
        <end position="353"/>
    </location>
</feature>
<feature type="transmembrane region" description="Helical" evidence="9">
    <location>
        <begin position="493"/>
        <end position="510"/>
    </location>
</feature>
<evidence type="ECO:0000256" key="4">
    <source>
        <dbReference type="ARBA" id="ARBA00022475"/>
    </source>
</evidence>
<dbReference type="PANTHER" id="PTHR30472">
    <property type="entry name" value="FERRIC ENTEROBACTIN TRANSPORT SYSTEM PERMEASE PROTEIN"/>
    <property type="match status" value="1"/>
</dbReference>
<dbReference type="Proteomes" id="UP001589693">
    <property type="component" value="Unassembled WGS sequence"/>
</dbReference>
<dbReference type="CDD" id="cd06550">
    <property type="entry name" value="TM_ABC_iron-siderophores_like"/>
    <property type="match status" value="2"/>
</dbReference>
<evidence type="ECO:0000256" key="1">
    <source>
        <dbReference type="ARBA" id="ARBA00004651"/>
    </source>
</evidence>
<accession>A0ABV5ZPF6</accession>
<organism evidence="10 11">
    <name type="scientific">Allokutzneria oryzae</name>
    <dbReference type="NCBI Taxonomy" id="1378989"/>
    <lineage>
        <taxon>Bacteria</taxon>
        <taxon>Bacillati</taxon>
        <taxon>Actinomycetota</taxon>
        <taxon>Actinomycetes</taxon>
        <taxon>Pseudonocardiales</taxon>
        <taxon>Pseudonocardiaceae</taxon>
        <taxon>Allokutzneria</taxon>
    </lineage>
</organism>
<dbReference type="InterPro" id="IPR000522">
    <property type="entry name" value="ABC_transptr_permease_BtuC"/>
</dbReference>
<evidence type="ECO:0000313" key="10">
    <source>
        <dbReference type="EMBL" id="MFB9902784.1"/>
    </source>
</evidence>
<dbReference type="EMBL" id="JBHLZU010000002">
    <property type="protein sequence ID" value="MFB9902784.1"/>
    <property type="molecule type" value="Genomic_DNA"/>
</dbReference>
<feature type="transmembrane region" description="Helical" evidence="9">
    <location>
        <begin position="633"/>
        <end position="659"/>
    </location>
</feature>
<feature type="transmembrane region" description="Helical" evidence="9">
    <location>
        <begin position="119"/>
        <end position="140"/>
    </location>
</feature>
<proteinExistence type="inferred from homology"/>
<feature type="transmembrane region" description="Helical" evidence="9">
    <location>
        <begin position="87"/>
        <end position="107"/>
    </location>
</feature>
<keyword evidence="6 9" id="KW-1133">Transmembrane helix</keyword>
<feature type="transmembrane region" description="Helical" evidence="9">
    <location>
        <begin position="146"/>
        <end position="165"/>
    </location>
</feature>
<evidence type="ECO:0000256" key="7">
    <source>
        <dbReference type="ARBA" id="ARBA00023136"/>
    </source>
</evidence>
<feature type="transmembrane region" description="Helical" evidence="9">
    <location>
        <begin position="36"/>
        <end position="60"/>
    </location>
</feature>
<comment type="caution">
    <text evidence="10">The sequence shown here is derived from an EMBL/GenBank/DDBJ whole genome shotgun (WGS) entry which is preliminary data.</text>
</comment>
<evidence type="ECO:0000256" key="6">
    <source>
        <dbReference type="ARBA" id="ARBA00022989"/>
    </source>
</evidence>
<evidence type="ECO:0000256" key="3">
    <source>
        <dbReference type="ARBA" id="ARBA00022448"/>
    </source>
</evidence>
<keyword evidence="11" id="KW-1185">Reference proteome</keyword>
<keyword evidence="3" id="KW-0813">Transport</keyword>
<dbReference type="RefSeq" id="WP_377849888.1">
    <property type="nucleotide sequence ID" value="NZ_JBHLZU010000002.1"/>
</dbReference>
<feature type="compositionally biased region" description="Basic and acidic residues" evidence="8">
    <location>
        <begin position="8"/>
        <end position="17"/>
    </location>
</feature>
<evidence type="ECO:0000256" key="9">
    <source>
        <dbReference type="SAM" id="Phobius"/>
    </source>
</evidence>
<keyword evidence="5 9" id="KW-0812">Transmembrane</keyword>
<keyword evidence="4" id="KW-1003">Cell membrane</keyword>
<dbReference type="PANTHER" id="PTHR30472:SF1">
    <property type="entry name" value="FE(3+) DICITRATE TRANSPORT SYSTEM PERMEASE PROTEIN FECC-RELATED"/>
    <property type="match status" value="1"/>
</dbReference>
<feature type="transmembrane region" description="Helical" evidence="9">
    <location>
        <begin position="308"/>
        <end position="329"/>
    </location>
</feature>
<feature type="transmembrane region" description="Helical" evidence="9">
    <location>
        <begin position="405"/>
        <end position="426"/>
    </location>
</feature>
<reference evidence="10 11" key="1">
    <citation type="submission" date="2024-09" db="EMBL/GenBank/DDBJ databases">
        <authorList>
            <person name="Sun Q."/>
            <person name="Mori K."/>
        </authorList>
    </citation>
    <scope>NUCLEOTIDE SEQUENCE [LARGE SCALE GENOMIC DNA]</scope>
    <source>
        <strain evidence="10 11">TBRC 7907</strain>
    </source>
</reference>
<feature type="transmembrane region" description="Helical" evidence="9">
    <location>
        <begin position="177"/>
        <end position="197"/>
    </location>
</feature>
<gene>
    <name evidence="10" type="ORF">ACFFQA_02410</name>
</gene>
<name>A0ABV5ZPF6_9PSEU</name>
<comment type="subcellular location">
    <subcellularLocation>
        <location evidence="1">Cell membrane</location>
        <topology evidence="1">Multi-pass membrane protein</topology>
    </subcellularLocation>
</comment>
<feature type="transmembrane region" description="Helical" evidence="9">
    <location>
        <begin position="701"/>
        <end position="720"/>
    </location>
</feature>
<dbReference type="SUPFAM" id="SSF81345">
    <property type="entry name" value="ABC transporter involved in vitamin B12 uptake, BtuC"/>
    <property type="match status" value="2"/>
</dbReference>
<feature type="transmembrane region" description="Helical" evidence="9">
    <location>
        <begin position="544"/>
        <end position="569"/>
    </location>
</feature>
<dbReference type="Pfam" id="PF01032">
    <property type="entry name" value="FecCD"/>
    <property type="match status" value="2"/>
</dbReference>
<feature type="region of interest" description="Disordered" evidence="8">
    <location>
        <begin position="363"/>
        <end position="386"/>
    </location>
</feature>
<feature type="transmembrane region" description="Helical" evidence="9">
    <location>
        <begin position="217"/>
        <end position="240"/>
    </location>
</feature>
<feature type="transmembrane region" description="Helical" evidence="9">
    <location>
        <begin position="261"/>
        <end position="279"/>
    </location>
</feature>
<sequence>MSVTQALRRGDEVDGPRPRGPQETGVTPGRGGSARWLFAALPVLVLGLAFVSILVGAGHIGPGRTLGYLFGGIVDPQLEMVVTTLRVPRTVVAVLIGCALGVSGALLQAATRNPLADTGLLGVNNGAALGVVAGITFAGAESGAAYLAWAFTGALLASAVVLLLATFGRGAASPLRLVLAGSALGATLAGATSFILLSDPSGYDRYRFWVLGSLSGVTLEHAVQVLPAVAIGLAAAVLVARPLSALALGEDAARALGHRPGVIRLVVAGGVALIAGAAVSLAGPIAFLGLLAPYVARALVGTRMVAQLVMSGIIGALALLGADVLARIVVRPFEAPVSVLLALIGAPALVLIARSRKLLSLSAPEQPETSGGRAAKSAPGKAKVQPPDSFVLRAKDYSLLVPRRATFAAAGMLVVLAIAVVASTVLGQSTLSPDRALAALFGEGSRAAQLLIQEIRLPRIVSGLLAGAALGAAGCLTQSLARNRLATPDLLGVNNGATVAVLVISMSSAAGMIGAWWAGPLGALLAAVAVLLVAGGMGSQGSRVIVVGLAMSTAIGSLTNLVLSFGNLHTANAIFTWTIGSLNGRDYGVALPVGIVLAVLLPVTVLAARQLALLRLGEDTAATLGLNRKRAQVFVLAMAVALAGIGVGIGGPVVFVAMAAPIIASRLAGPVRVPVVGSALAGAVLVVAADTIGRVATPTELPVGVITTLLGGPFLMWVLLRGDSK</sequence>
<evidence type="ECO:0000256" key="5">
    <source>
        <dbReference type="ARBA" id="ARBA00022692"/>
    </source>
</evidence>
<dbReference type="Gene3D" id="1.10.3470.10">
    <property type="entry name" value="ABC transporter involved in vitamin B12 uptake, BtuC"/>
    <property type="match status" value="2"/>
</dbReference>
<keyword evidence="7 9" id="KW-0472">Membrane</keyword>